<dbReference type="AlphaFoldDB" id="A0AA86TW33"/>
<comment type="caution">
    <text evidence="1">The sequence shown here is derived from an EMBL/GenBank/DDBJ whole genome shotgun (WGS) entry which is preliminary data.</text>
</comment>
<evidence type="ECO:0000313" key="1">
    <source>
        <dbReference type="EMBL" id="CAI9931014.1"/>
    </source>
</evidence>
<accession>A0AA86TW33</accession>
<evidence type="ECO:0000313" key="2">
    <source>
        <dbReference type="EMBL" id="CAL6030500.1"/>
    </source>
</evidence>
<name>A0AA86TW33_9EUKA</name>
<protein>
    <submittedName>
        <fullName evidence="2">Hypothetical_protein</fullName>
    </submittedName>
</protein>
<evidence type="ECO:0000313" key="3">
    <source>
        <dbReference type="Proteomes" id="UP001642409"/>
    </source>
</evidence>
<organism evidence="1">
    <name type="scientific">Hexamita inflata</name>
    <dbReference type="NCBI Taxonomy" id="28002"/>
    <lineage>
        <taxon>Eukaryota</taxon>
        <taxon>Metamonada</taxon>
        <taxon>Diplomonadida</taxon>
        <taxon>Hexamitidae</taxon>
        <taxon>Hexamitinae</taxon>
        <taxon>Hexamita</taxon>
    </lineage>
</organism>
<reference evidence="2 3" key="2">
    <citation type="submission" date="2024-07" db="EMBL/GenBank/DDBJ databases">
        <authorList>
            <person name="Akdeniz Z."/>
        </authorList>
    </citation>
    <scope>NUCLEOTIDE SEQUENCE [LARGE SCALE GENOMIC DNA]</scope>
</reference>
<reference evidence="1" key="1">
    <citation type="submission" date="2023-06" db="EMBL/GenBank/DDBJ databases">
        <authorList>
            <person name="Kurt Z."/>
        </authorList>
    </citation>
    <scope>NUCLEOTIDE SEQUENCE</scope>
</reference>
<keyword evidence="3" id="KW-1185">Reference proteome</keyword>
<dbReference type="EMBL" id="CAXDID020000116">
    <property type="protein sequence ID" value="CAL6030500.1"/>
    <property type="molecule type" value="Genomic_DNA"/>
</dbReference>
<dbReference type="Proteomes" id="UP001642409">
    <property type="component" value="Unassembled WGS sequence"/>
</dbReference>
<dbReference type="EMBL" id="CATOUU010000471">
    <property type="protein sequence ID" value="CAI9931014.1"/>
    <property type="molecule type" value="Genomic_DNA"/>
</dbReference>
<gene>
    <name evidence="1" type="ORF">HINF_LOCUS18659</name>
    <name evidence="2" type="ORF">HINF_LOCUS33377</name>
</gene>
<proteinExistence type="predicted"/>
<sequence length="109" mass="12612">MNHWAQAQLPTIKNKSCKTSAIKIKDIESEYLGYKFFVNAVGSCSYFMNNIITIIQLKPYQQYQCSIQPSINNTQLPYSTKGCYQQKDLQNKLHQPEKVNGDSVRRFDV</sequence>